<evidence type="ECO:0000256" key="5">
    <source>
        <dbReference type="ARBA" id="ARBA00022989"/>
    </source>
</evidence>
<dbReference type="FunFam" id="1.20.1510.10:FF:000006">
    <property type="entry name" value="Divalent cation efflux transporter"/>
    <property type="match status" value="1"/>
</dbReference>
<comment type="subcellular location">
    <subcellularLocation>
        <location evidence="1">Membrane</location>
        <topology evidence="1">Multi-pass membrane protein</topology>
    </subcellularLocation>
</comment>
<dbReference type="NCBIfam" id="TIGR01297">
    <property type="entry name" value="CDF"/>
    <property type="match status" value="1"/>
</dbReference>
<evidence type="ECO:0000256" key="3">
    <source>
        <dbReference type="ARBA" id="ARBA00022448"/>
    </source>
</evidence>
<keyword evidence="3" id="KW-0813">Transport</keyword>
<evidence type="ECO:0000256" key="2">
    <source>
        <dbReference type="ARBA" id="ARBA00008114"/>
    </source>
</evidence>
<dbReference type="GO" id="GO:0008324">
    <property type="term" value="F:monoatomic cation transmembrane transporter activity"/>
    <property type="evidence" value="ECO:0007669"/>
    <property type="project" value="InterPro"/>
</dbReference>
<gene>
    <name evidence="10" type="ORF">BR63_17570</name>
</gene>
<dbReference type="OrthoDB" id="9806522at2"/>
<comment type="similarity">
    <text evidence="2">Belongs to the cation diffusion facilitator (CDF) transporter (TC 2.A.4) family.</text>
</comment>
<dbReference type="Gene3D" id="1.20.1510.10">
    <property type="entry name" value="Cation efflux protein transmembrane domain"/>
    <property type="match status" value="1"/>
</dbReference>
<dbReference type="SUPFAM" id="SSF160240">
    <property type="entry name" value="Cation efflux protein cytoplasmic domain-like"/>
    <property type="match status" value="2"/>
</dbReference>
<dbReference type="InterPro" id="IPR058533">
    <property type="entry name" value="Cation_efflux_TM"/>
</dbReference>
<evidence type="ECO:0000256" key="4">
    <source>
        <dbReference type="ARBA" id="ARBA00022692"/>
    </source>
</evidence>
<dbReference type="GO" id="GO:0016020">
    <property type="term" value="C:membrane"/>
    <property type="evidence" value="ECO:0007669"/>
    <property type="project" value="UniProtKB-SubCell"/>
</dbReference>
<keyword evidence="5 7" id="KW-1133">Transmembrane helix</keyword>
<evidence type="ECO:0000313" key="11">
    <source>
        <dbReference type="Proteomes" id="UP000515847"/>
    </source>
</evidence>
<accession>A0A7G6E752</accession>
<dbReference type="InterPro" id="IPR002524">
    <property type="entry name" value="Cation_efflux"/>
</dbReference>
<organism evidence="10 11">
    <name type="scientific">Thermanaerosceptrum fracticalcis</name>
    <dbReference type="NCBI Taxonomy" id="1712410"/>
    <lineage>
        <taxon>Bacteria</taxon>
        <taxon>Bacillati</taxon>
        <taxon>Bacillota</taxon>
        <taxon>Clostridia</taxon>
        <taxon>Eubacteriales</taxon>
        <taxon>Peptococcaceae</taxon>
        <taxon>Thermanaerosceptrum</taxon>
    </lineage>
</organism>
<keyword evidence="6 7" id="KW-0472">Membrane</keyword>
<dbReference type="InterPro" id="IPR036837">
    <property type="entry name" value="Cation_efflux_CTD_sf"/>
</dbReference>
<feature type="domain" description="Cation efflux protein transmembrane" evidence="8">
    <location>
        <begin position="33"/>
        <end position="224"/>
    </location>
</feature>
<dbReference type="Proteomes" id="UP000515847">
    <property type="component" value="Chromosome"/>
</dbReference>
<feature type="transmembrane region" description="Helical" evidence="7">
    <location>
        <begin position="98"/>
        <end position="116"/>
    </location>
</feature>
<dbReference type="PANTHER" id="PTHR43840:SF15">
    <property type="entry name" value="MITOCHONDRIAL METAL TRANSPORTER 1-RELATED"/>
    <property type="match status" value="1"/>
</dbReference>
<protein>
    <submittedName>
        <fullName evidence="10">Cation diffusion facilitator family transporter</fullName>
    </submittedName>
</protein>
<feature type="transmembrane region" description="Helical" evidence="7">
    <location>
        <begin position="131"/>
        <end position="152"/>
    </location>
</feature>
<dbReference type="Pfam" id="PF16916">
    <property type="entry name" value="ZT_dimer"/>
    <property type="match status" value="2"/>
</dbReference>
<keyword evidence="11" id="KW-1185">Reference proteome</keyword>
<evidence type="ECO:0000256" key="6">
    <source>
        <dbReference type="ARBA" id="ARBA00023136"/>
    </source>
</evidence>
<feature type="transmembrane region" description="Helical" evidence="7">
    <location>
        <begin position="26"/>
        <end position="44"/>
    </location>
</feature>
<dbReference type="Gene3D" id="3.30.70.1350">
    <property type="entry name" value="Cation efflux protein, cytoplasmic domain"/>
    <property type="match status" value="2"/>
</dbReference>
<evidence type="ECO:0000259" key="8">
    <source>
        <dbReference type="Pfam" id="PF01545"/>
    </source>
</evidence>
<dbReference type="RefSeq" id="WP_034421195.1">
    <property type="nucleotide sequence ID" value="NZ_CP045798.1"/>
</dbReference>
<dbReference type="AlphaFoldDB" id="A0A7G6E752"/>
<dbReference type="KEGG" id="tfr:BR63_17570"/>
<dbReference type="InterPro" id="IPR050291">
    <property type="entry name" value="CDF_Transporter"/>
</dbReference>
<dbReference type="InterPro" id="IPR027470">
    <property type="entry name" value="Cation_efflux_CTD"/>
</dbReference>
<sequence length="393" mass="43673">MFSEFLVKSLIKDYQHTEKTEVRVKYGYLGGVVGILANLLLFTVKLTTGLALNSIAFIGDAFNNLTDVASSLVTILGFKLAGKPADEEHPFGHGRLEYIAGLIVSFLVILVGYELIKSSLDRILHPVPVTFSLPAFLIIIFAILTKGWLSLFNRYLARAIDSQALSATSFDSLSDMISTGCIGLSLLASLWTSFPLDGYVGIIVSGIILYSGISLTKETISPLLGEVPEQELVENITKKVLSYEGITGVHDLIVHSYGPGRHMASIHAEVPSNKDIMELHELIDHVERQVSKELGIVLTIHMDPVNVDSEELMRMQEEVAQILQEFPQVQSFHDFRIVGKNEKENLIFDVVVKSGMSKEEEKELRKAITRKVQEKHPHFFCIITIDKDYTAQG</sequence>
<reference evidence="10 11" key="1">
    <citation type="journal article" date="2019" name="Front. Microbiol.">
        <title>Thermoanaerosceptrum fracticalcis gen. nov. sp. nov., a Novel Fumarate-Fermenting Microorganism From a Deep Fractured Carbonate Aquifer of the US Great Basin.</title>
        <authorList>
            <person name="Hamilton-Brehm S.D."/>
            <person name="Stewart L.E."/>
            <person name="Zavarin M."/>
            <person name="Caldwell M."/>
            <person name="Lawson P.A."/>
            <person name="Onstott T.C."/>
            <person name="Grzymski J."/>
            <person name="Neveux I."/>
            <person name="Lollar B.S."/>
            <person name="Russell C.E."/>
            <person name="Moser D.P."/>
        </authorList>
    </citation>
    <scope>NUCLEOTIDE SEQUENCE [LARGE SCALE GENOMIC DNA]</scope>
    <source>
        <strain evidence="10 11">DRI-13</strain>
    </source>
</reference>
<dbReference type="EMBL" id="CP045798">
    <property type="protein sequence ID" value="QNB47906.1"/>
    <property type="molecule type" value="Genomic_DNA"/>
</dbReference>
<dbReference type="PANTHER" id="PTHR43840">
    <property type="entry name" value="MITOCHONDRIAL METAL TRANSPORTER 1-RELATED"/>
    <property type="match status" value="1"/>
</dbReference>
<dbReference type="SUPFAM" id="SSF161111">
    <property type="entry name" value="Cation efflux protein transmembrane domain-like"/>
    <property type="match status" value="1"/>
</dbReference>
<feature type="domain" description="Cation efflux protein cytoplasmic" evidence="9">
    <location>
        <begin position="228"/>
        <end position="304"/>
    </location>
</feature>
<name>A0A7G6E752_THEFR</name>
<proteinExistence type="inferred from homology"/>
<dbReference type="InterPro" id="IPR027469">
    <property type="entry name" value="Cation_efflux_TMD_sf"/>
</dbReference>
<keyword evidence="4 7" id="KW-0812">Transmembrane</keyword>
<evidence type="ECO:0000256" key="7">
    <source>
        <dbReference type="SAM" id="Phobius"/>
    </source>
</evidence>
<evidence type="ECO:0000313" key="10">
    <source>
        <dbReference type="EMBL" id="QNB47906.1"/>
    </source>
</evidence>
<dbReference type="Pfam" id="PF01545">
    <property type="entry name" value="Cation_efflux"/>
    <property type="match status" value="1"/>
</dbReference>
<evidence type="ECO:0000259" key="9">
    <source>
        <dbReference type="Pfam" id="PF16916"/>
    </source>
</evidence>
<feature type="domain" description="Cation efflux protein cytoplasmic" evidence="9">
    <location>
        <begin position="316"/>
        <end position="386"/>
    </location>
</feature>
<evidence type="ECO:0000256" key="1">
    <source>
        <dbReference type="ARBA" id="ARBA00004141"/>
    </source>
</evidence>